<keyword evidence="9" id="KW-0560">Oxidoreductase</keyword>
<dbReference type="EC" id="1.18.1.6" evidence="4"/>
<dbReference type="InterPro" id="IPR021163">
    <property type="entry name" value="Ferredox_Rdtase_adrenod"/>
</dbReference>
<feature type="binding site" evidence="13">
    <location>
        <position position="324"/>
    </location>
    <ligand>
        <name>NADP(+)</name>
        <dbReference type="ChEBI" id="CHEBI:58349"/>
    </ligand>
</feature>
<dbReference type="EMBL" id="JAANIB010003350">
    <property type="protein sequence ID" value="KAG5337863.1"/>
    <property type="molecule type" value="Genomic_DNA"/>
</dbReference>
<dbReference type="PIRSF" id="PIRSF000362">
    <property type="entry name" value="FNR"/>
    <property type="match status" value="1"/>
</dbReference>
<organism evidence="14 15">
    <name type="scientific">Acromyrmex heyeri</name>
    <dbReference type="NCBI Taxonomy" id="230685"/>
    <lineage>
        <taxon>Eukaryota</taxon>
        <taxon>Metazoa</taxon>
        <taxon>Ecdysozoa</taxon>
        <taxon>Arthropoda</taxon>
        <taxon>Hexapoda</taxon>
        <taxon>Insecta</taxon>
        <taxon>Pterygota</taxon>
        <taxon>Neoptera</taxon>
        <taxon>Endopterygota</taxon>
        <taxon>Hymenoptera</taxon>
        <taxon>Apocrita</taxon>
        <taxon>Aculeata</taxon>
        <taxon>Formicoidea</taxon>
        <taxon>Formicidae</taxon>
        <taxon>Myrmicinae</taxon>
        <taxon>Acromyrmex</taxon>
    </lineage>
</organism>
<evidence type="ECO:0000256" key="6">
    <source>
        <dbReference type="ARBA" id="ARBA00022630"/>
    </source>
</evidence>
<comment type="similarity">
    <text evidence="3">Belongs to the ferredoxin--NADP reductase type 1 family.</text>
</comment>
<evidence type="ECO:0000256" key="13">
    <source>
        <dbReference type="PIRSR" id="PIRSR000362-2"/>
    </source>
</evidence>
<keyword evidence="15" id="KW-1185">Reference proteome</keyword>
<evidence type="ECO:0000256" key="10">
    <source>
        <dbReference type="ARBA" id="ARBA00030202"/>
    </source>
</evidence>
<dbReference type="AlphaFoldDB" id="A0A836K8D6"/>
<keyword evidence="8 13" id="KW-0521">NADP</keyword>
<dbReference type="Gene3D" id="3.50.50.60">
    <property type="entry name" value="FAD/NAD(P)-binding domain"/>
    <property type="match status" value="1"/>
</dbReference>
<keyword evidence="6" id="KW-0285">Flavoprotein</keyword>
<dbReference type="PANTHER" id="PTHR48467:SF1">
    <property type="entry name" value="GLUTAMATE SYNTHASE 1 [NADH], CHLOROPLASTIC-LIKE"/>
    <property type="match status" value="1"/>
</dbReference>
<dbReference type="PRINTS" id="PR00419">
    <property type="entry name" value="ADXRDTASE"/>
</dbReference>
<accession>A0A836K8D6</accession>
<sequence length="412" mass="46961">MRYNIFKSCTRLLCTVTQQSVPQVCIVGAGPAGFYAAQQLLRDSSNAIITILDKQPVPFGLIRYGVAPDHQDVKNVLNTFHKIATNPRVEFLGNVRLGINIDVNYLRNLYDAVLLVCLVLKMNYIINTDITSYALEALSRSKVRKVTMVGRRGPLQAAFTTAELREILKLQDCKTFWREQDFENIQTIVPTLDRPRKRLTELMLKSLEESKNDLVHAKELHQIFLRSPIEFHGSKELQSIKFAINQLRGETIQNQVAETTGKFEEIPCSLALRSIGYKTEQIYKDIPCNAKMGCLENINGKIEERNGERAPLYVAGWAGTGPTGVILTTMRNAFQVARLIYNDLPSNLKGGNARRELCYELCNKNSVQIVSYEDWLKIDRVEQQRGRQLGKVREKIVNVHEMLRIAENRIHR</sequence>
<evidence type="ECO:0000256" key="9">
    <source>
        <dbReference type="ARBA" id="ARBA00023002"/>
    </source>
</evidence>
<keyword evidence="7 12" id="KW-0274">FAD</keyword>
<dbReference type="Proteomes" id="UP000670152">
    <property type="component" value="Unassembled WGS sequence"/>
</dbReference>
<dbReference type="PANTHER" id="PTHR48467">
    <property type="entry name" value="GLUTAMATE SYNTHASE 1 [NADH], CHLOROPLASTIC-LIKE"/>
    <property type="match status" value="1"/>
</dbReference>
<evidence type="ECO:0000313" key="15">
    <source>
        <dbReference type="Proteomes" id="UP000670152"/>
    </source>
</evidence>
<evidence type="ECO:0000256" key="3">
    <source>
        <dbReference type="ARBA" id="ARBA00008312"/>
    </source>
</evidence>
<feature type="non-terminal residue" evidence="14">
    <location>
        <position position="412"/>
    </location>
</feature>
<gene>
    <name evidence="14" type="primary">Fdxr</name>
    <name evidence="14" type="ORF">G6Z77_0013751</name>
</gene>
<protein>
    <recommendedName>
        <fullName evidence="5">NADPH:adrenodoxin oxidoreductase, mitochondrial</fullName>
        <ecNumber evidence="4">1.18.1.6</ecNumber>
    </recommendedName>
    <alternativeName>
        <fullName evidence="10">Ferredoxin--NADP(+) reductase</fullName>
    </alternativeName>
</protein>
<evidence type="ECO:0000256" key="8">
    <source>
        <dbReference type="ARBA" id="ARBA00022857"/>
    </source>
</evidence>
<evidence type="ECO:0000256" key="5">
    <source>
        <dbReference type="ARBA" id="ARBA00016287"/>
    </source>
</evidence>
<evidence type="ECO:0000256" key="1">
    <source>
        <dbReference type="ARBA" id="ARBA00001974"/>
    </source>
</evidence>
<dbReference type="InterPro" id="IPR036188">
    <property type="entry name" value="FAD/NAD-bd_sf"/>
</dbReference>
<dbReference type="OrthoDB" id="333024at2759"/>
<reference evidence="14 15" key="1">
    <citation type="submission" date="2020-02" db="EMBL/GenBank/DDBJ databases">
        <title>Relaxed selection underlies rapid genomic changes in the transitions from sociality to social parasitism in ants.</title>
        <authorList>
            <person name="Bi X."/>
        </authorList>
    </citation>
    <scope>NUCLEOTIDE SEQUENCE [LARGE SCALE GENOMIC DNA]</scope>
    <source>
        <strain evidence="14">BGI-DK2014b</strain>
        <tissue evidence="14">Whole body</tissue>
    </source>
</reference>
<feature type="binding site" evidence="12">
    <location>
        <position position="32"/>
    </location>
    <ligand>
        <name>FAD</name>
        <dbReference type="ChEBI" id="CHEBI:57692"/>
    </ligand>
</feature>
<comment type="caution">
    <text evidence="14">The sequence shown here is derived from an EMBL/GenBank/DDBJ whole genome shotgun (WGS) entry which is preliminary data.</text>
</comment>
<feature type="non-terminal residue" evidence="14">
    <location>
        <position position="1"/>
    </location>
</feature>
<evidence type="ECO:0000256" key="12">
    <source>
        <dbReference type="PIRSR" id="PIRSR000362-1"/>
    </source>
</evidence>
<dbReference type="SUPFAM" id="SSF51971">
    <property type="entry name" value="Nucleotide-binding domain"/>
    <property type="match status" value="1"/>
</dbReference>
<comment type="cofactor">
    <cofactor evidence="1 12">
        <name>FAD</name>
        <dbReference type="ChEBI" id="CHEBI:57692"/>
    </cofactor>
</comment>
<feature type="binding site" evidence="12">
    <location>
        <position position="61"/>
    </location>
    <ligand>
        <name>FAD</name>
        <dbReference type="ChEBI" id="CHEBI:57692"/>
    </ligand>
</feature>
<feature type="binding site" evidence="12">
    <location>
        <begin position="324"/>
        <end position="326"/>
    </location>
    <ligand>
        <name>FAD</name>
        <dbReference type="ChEBI" id="CHEBI:57692"/>
    </ligand>
</feature>
<dbReference type="InterPro" id="IPR055275">
    <property type="entry name" value="Ferredox_Rdtase"/>
</dbReference>
<dbReference type="GO" id="GO:0016491">
    <property type="term" value="F:oxidoreductase activity"/>
    <property type="evidence" value="ECO:0007669"/>
    <property type="project" value="UniProtKB-KW"/>
</dbReference>
<evidence type="ECO:0000256" key="4">
    <source>
        <dbReference type="ARBA" id="ARBA00013219"/>
    </source>
</evidence>
<dbReference type="UniPathway" id="UPA00296"/>
<evidence type="ECO:0000313" key="14">
    <source>
        <dbReference type="EMBL" id="KAG5337863.1"/>
    </source>
</evidence>
<name>A0A836K8D6_9HYME</name>
<feature type="binding site" evidence="12">
    <location>
        <position position="317"/>
    </location>
    <ligand>
        <name>FAD</name>
        <dbReference type="ChEBI" id="CHEBI:57692"/>
    </ligand>
</feature>
<dbReference type="Gene3D" id="3.40.50.720">
    <property type="entry name" value="NAD(P)-binding Rossmann-like Domain"/>
    <property type="match status" value="1"/>
</dbReference>
<evidence type="ECO:0000256" key="2">
    <source>
        <dbReference type="ARBA" id="ARBA00004731"/>
    </source>
</evidence>
<evidence type="ECO:0000256" key="11">
    <source>
        <dbReference type="ARBA" id="ARBA00048933"/>
    </source>
</evidence>
<dbReference type="Pfam" id="PF13450">
    <property type="entry name" value="NAD_binding_8"/>
    <property type="match status" value="1"/>
</dbReference>
<comment type="pathway">
    <text evidence="2">Steroid metabolism; cholesterol metabolism.</text>
</comment>
<comment type="catalytic activity">
    <reaction evidence="11">
        <text>2 reduced [adrenodoxin] + NADP(+) + H(+) = 2 oxidized [adrenodoxin] + NADPH</text>
        <dbReference type="Rhea" id="RHEA:42312"/>
        <dbReference type="Rhea" id="RHEA-COMP:9998"/>
        <dbReference type="Rhea" id="RHEA-COMP:9999"/>
        <dbReference type="ChEBI" id="CHEBI:15378"/>
        <dbReference type="ChEBI" id="CHEBI:33737"/>
        <dbReference type="ChEBI" id="CHEBI:33738"/>
        <dbReference type="ChEBI" id="CHEBI:57783"/>
        <dbReference type="ChEBI" id="CHEBI:58349"/>
        <dbReference type="EC" id="1.18.1.6"/>
    </reaction>
</comment>
<evidence type="ECO:0000256" key="7">
    <source>
        <dbReference type="ARBA" id="ARBA00022827"/>
    </source>
</evidence>
<proteinExistence type="inferred from homology"/>
<feature type="binding site" evidence="12">
    <location>
        <position position="97"/>
    </location>
    <ligand>
        <name>FAD</name>
        <dbReference type="ChEBI" id="CHEBI:57692"/>
    </ligand>
</feature>
<dbReference type="GO" id="GO:0008203">
    <property type="term" value="P:cholesterol metabolic process"/>
    <property type="evidence" value="ECO:0007669"/>
    <property type="project" value="UniProtKB-UniPathway"/>
</dbReference>